<dbReference type="AlphaFoldDB" id="L0PGU9"/>
<evidence type="ECO:0000313" key="5">
    <source>
        <dbReference type="Proteomes" id="UP000010422"/>
    </source>
</evidence>
<sequence length="355" mass="42949">MEEIILFIYFISLSAVTSRNMFFGQNIRSFQCFCVFFEPTVLFLRRSTRTQHTFKRWVHKPLVQRQWMLPEDLGILDAYVPPSRSSLPVFWRAPAQRMRLIWRWLYHRMKGWFERKLFEESIRPIKIDFKQLHVTVGKIYEKVNQAYAKGDFKEIALFCSPAYTQTLKSQILKRPADFELKWQLHKMIKPPKLVSFSHAKVELDSNKYLAQAIYRIHSEQSLTTFFDGLEKKGSPKILVEYYVFQYKTWVRPYKWYIWGKTTEASPDSVKVKIWKKDDNIKKSENFPQIYLKVFFTSMNFNKSMVQLLEILNYFWNFDFGFIYVIYGKYIFDCFKIYDLFKCIYVHLLKFCVQLH</sequence>
<dbReference type="STRING" id="1209962.L0PGU9"/>
<dbReference type="EMBL" id="CAKM01000270">
    <property type="protein sequence ID" value="CCJ30860.1"/>
    <property type="molecule type" value="Genomic_DNA"/>
</dbReference>
<proteinExistence type="predicted"/>
<keyword evidence="3" id="KW-0496">Mitochondrion</keyword>
<evidence type="ECO:0000313" key="4">
    <source>
        <dbReference type="EMBL" id="CCJ30860.1"/>
    </source>
</evidence>
<dbReference type="VEuPathDB" id="FungiDB:PNEJI1_000311"/>
<dbReference type="Proteomes" id="UP000010422">
    <property type="component" value="Unassembled WGS sequence"/>
</dbReference>
<comment type="caution">
    <text evidence="4">The sequence shown here is derived from an EMBL/GenBank/DDBJ whole genome shotgun (WGS) entry which is preliminary data.</text>
</comment>
<dbReference type="InterPro" id="IPR051975">
    <property type="entry name" value="mtLSU_mL45"/>
</dbReference>
<dbReference type="Gene3D" id="3.10.450.240">
    <property type="match status" value="1"/>
</dbReference>
<dbReference type="PANTHER" id="PTHR28554">
    <property type="entry name" value="39S RIBOSOMAL PROTEIN L45, MITOCHONDRIAL"/>
    <property type="match status" value="1"/>
</dbReference>
<dbReference type="GO" id="GO:0005743">
    <property type="term" value="C:mitochondrial inner membrane"/>
    <property type="evidence" value="ECO:0007669"/>
    <property type="project" value="InterPro"/>
</dbReference>
<name>L0PGU9_PNEJI</name>
<evidence type="ECO:0008006" key="6">
    <source>
        <dbReference type="Google" id="ProtNLM"/>
    </source>
</evidence>
<reference evidence="4 5" key="1">
    <citation type="journal article" date="2012" name="MBio">
        <title>De novo assembly of the Pneumocystis jirovecii genome from a single bronchoalveolar lavage fluid specimen from a patient.</title>
        <authorList>
            <person name="Cisse O.H."/>
            <person name="Pagni M."/>
            <person name="Hauser P.M."/>
        </authorList>
    </citation>
    <scope>NUCLEOTIDE SEQUENCE [LARGE SCALE GENOMIC DNA]</scope>
    <source>
        <strain evidence="4 5">SE8</strain>
    </source>
</reference>
<dbReference type="InterPro" id="IPR024621">
    <property type="entry name" value="Mba1"/>
</dbReference>
<evidence type="ECO:0000256" key="2">
    <source>
        <dbReference type="ARBA" id="ARBA00022946"/>
    </source>
</evidence>
<protein>
    <recommendedName>
        <fullName evidence="6">Tim44-like domain-containing protein</fullName>
    </recommendedName>
</protein>
<comment type="subcellular location">
    <subcellularLocation>
        <location evidence="1">Mitochondrion</location>
    </subcellularLocation>
</comment>
<organism evidence="5">
    <name type="scientific">Pneumocystis jirovecii</name>
    <name type="common">Human pneumocystis pneumonia agent</name>
    <dbReference type="NCBI Taxonomy" id="42068"/>
    <lineage>
        <taxon>Eukaryota</taxon>
        <taxon>Fungi</taxon>
        <taxon>Dikarya</taxon>
        <taxon>Ascomycota</taxon>
        <taxon>Taphrinomycotina</taxon>
        <taxon>Pneumocystomycetes</taxon>
        <taxon>Pneumocystaceae</taxon>
        <taxon>Pneumocystis</taxon>
    </lineage>
</organism>
<dbReference type="GO" id="GO:0032979">
    <property type="term" value="P:protein insertion into mitochondrial inner membrane from matrix"/>
    <property type="evidence" value="ECO:0007669"/>
    <property type="project" value="InterPro"/>
</dbReference>
<evidence type="ECO:0000256" key="3">
    <source>
        <dbReference type="ARBA" id="ARBA00023128"/>
    </source>
</evidence>
<dbReference type="FunCoup" id="L0PGU9">
    <property type="interactions" value="17"/>
</dbReference>
<evidence type="ECO:0000256" key="1">
    <source>
        <dbReference type="ARBA" id="ARBA00004173"/>
    </source>
</evidence>
<dbReference type="InParanoid" id="L0PGU9"/>
<dbReference type="Pfam" id="PF07961">
    <property type="entry name" value="MBA1"/>
    <property type="match status" value="1"/>
</dbReference>
<accession>L0PGU9</accession>
<dbReference type="PANTHER" id="PTHR28554:SF1">
    <property type="entry name" value="LARGE RIBOSOMAL SUBUNIT PROTEIN ML45"/>
    <property type="match status" value="1"/>
</dbReference>
<gene>
    <name evidence="4" type="ORF">PNEJI1_000311</name>
</gene>
<keyword evidence="2" id="KW-0809">Transit peptide</keyword>